<keyword evidence="7" id="KW-0539">Nucleus</keyword>
<evidence type="ECO:0000313" key="12">
    <source>
        <dbReference type="Proteomes" id="UP000694865"/>
    </source>
</evidence>
<evidence type="ECO:0000256" key="9">
    <source>
        <dbReference type="SAM" id="MobiDB-lite"/>
    </source>
</evidence>
<feature type="region of interest" description="Disordered" evidence="9">
    <location>
        <begin position="47"/>
        <end position="70"/>
    </location>
</feature>
<dbReference type="CDD" id="cd00130">
    <property type="entry name" value="PAS"/>
    <property type="match status" value="2"/>
</dbReference>
<accession>A0ABM0M0U2</accession>
<keyword evidence="6" id="KW-0804">Transcription</keyword>
<protein>
    <submittedName>
        <fullName evidence="13">Uncharacterized protein LOC102809671</fullName>
    </submittedName>
</protein>
<dbReference type="Gene3D" id="3.30.450.20">
    <property type="entry name" value="PAS domain"/>
    <property type="match status" value="2"/>
</dbReference>
<dbReference type="SMART" id="SM00353">
    <property type="entry name" value="HLH"/>
    <property type="match status" value="1"/>
</dbReference>
<dbReference type="PANTHER" id="PTHR46055">
    <property type="entry name" value="CIRCADIAN LOCOMOTER OUTPUT CYCLES PROTEIN KAPUT"/>
    <property type="match status" value="1"/>
</dbReference>
<dbReference type="PROSITE" id="PS50112">
    <property type="entry name" value="PAS"/>
    <property type="match status" value="1"/>
</dbReference>
<evidence type="ECO:0000256" key="8">
    <source>
        <dbReference type="SAM" id="Coils"/>
    </source>
</evidence>
<dbReference type="InterPro" id="IPR047230">
    <property type="entry name" value="CLOCK-like"/>
</dbReference>
<evidence type="ECO:0000259" key="10">
    <source>
        <dbReference type="PROSITE" id="PS50112"/>
    </source>
</evidence>
<dbReference type="PANTHER" id="PTHR46055:SF3">
    <property type="entry name" value="CIRCADIAN LOCOMOTER OUTPUT CYCLES PROTEIN KAPUT"/>
    <property type="match status" value="1"/>
</dbReference>
<dbReference type="Proteomes" id="UP000694865">
    <property type="component" value="Unplaced"/>
</dbReference>
<keyword evidence="2" id="KW-0805">Transcription regulation</keyword>
<dbReference type="Pfam" id="PF00010">
    <property type="entry name" value="HLH"/>
    <property type="match status" value="1"/>
</dbReference>
<dbReference type="SUPFAM" id="SSF55785">
    <property type="entry name" value="PYP-like sensor domain (PAS domain)"/>
    <property type="match status" value="2"/>
</dbReference>
<dbReference type="PRINTS" id="PR00785">
    <property type="entry name" value="NCTRNSLOCATR"/>
</dbReference>
<keyword evidence="4" id="KW-0238">DNA-binding</keyword>
<proteinExistence type="predicted"/>
<dbReference type="GeneID" id="102809671"/>
<keyword evidence="12" id="KW-1185">Reference proteome</keyword>
<feature type="coiled-coil region" evidence="8">
    <location>
        <begin position="405"/>
        <end position="443"/>
    </location>
</feature>
<feature type="region of interest" description="Disordered" evidence="9">
    <location>
        <begin position="607"/>
        <end position="630"/>
    </location>
</feature>
<evidence type="ECO:0000256" key="3">
    <source>
        <dbReference type="ARBA" id="ARBA00023108"/>
    </source>
</evidence>
<gene>
    <name evidence="13" type="primary">LOC102809671</name>
</gene>
<evidence type="ECO:0000256" key="6">
    <source>
        <dbReference type="ARBA" id="ARBA00023163"/>
    </source>
</evidence>
<keyword evidence="5" id="KW-0010">Activator</keyword>
<evidence type="ECO:0000313" key="13">
    <source>
        <dbReference type="RefSeq" id="XP_006813633.1"/>
    </source>
</evidence>
<evidence type="ECO:0000256" key="7">
    <source>
        <dbReference type="ARBA" id="ARBA00023242"/>
    </source>
</evidence>
<name>A0ABM0M0U2_SACKO</name>
<feature type="domain" description="BHLH" evidence="11">
    <location>
        <begin position="62"/>
        <end position="112"/>
    </location>
</feature>
<feature type="compositionally biased region" description="Polar residues" evidence="9">
    <location>
        <begin position="619"/>
        <end position="630"/>
    </location>
</feature>
<dbReference type="InterPro" id="IPR011598">
    <property type="entry name" value="bHLH_dom"/>
</dbReference>
<evidence type="ECO:0000256" key="2">
    <source>
        <dbReference type="ARBA" id="ARBA00023015"/>
    </source>
</evidence>
<evidence type="ECO:0000256" key="4">
    <source>
        <dbReference type="ARBA" id="ARBA00023125"/>
    </source>
</evidence>
<organism evidence="12 13">
    <name type="scientific">Saccoglossus kowalevskii</name>
    <name type="common">Acorn worm</name>
    <dbReference type="NCBI Taxonomy" id="10224"/>
    <lineage>
        <taxon>Eukaryota</taxon>
        <taxon>Metazoa</taxon>
        <taxon>Hemichordata</taxon>
        <taxon>Enteropneusta</taxon>
        <taxon>Harrimaniidae</taxon>
        <taxon>Saccoglossus</taxon>
    </lineage>
</organism>
<dbReference type="SUPFAM" id="SSF47459">
    <property type="entry name" value="HLH, helix-loop-helix DNA-binding domain"/>
    <property type="match status" value="1"/>
</dbReference>
<evidence type="ECO:0000256" key="5">
    <source>
        <dbReference type="ARBA" id="ARBA00023159"/>
    </source>
</evidence>
<reference evidence="13" key="1">
    <citation type="submission" date="2025-08" db="UniProtKB">
        <authorList>
            <consortium name="RefSeq"/>
        </authorList>
    </citation>
    <scope>IDENTIFICATION</scope>
    <source>
        <tissue evidence="13">Testes</tissue>
    </source>
</reference>
<keyword evidence="8" id="KW-0175">Coiled coil</keyword>
<sequence length="665" mass="75453">MTWKKPQDYTNEAVTSPSVENIICIAVFHPIAKFGQRHRMMRQKENPLCCTGSSDENDRETHKRKIRNANEKKRRDQFNVLIDELCVMVSADSKKMDKSAVLKATIAFLKHHNEVVVHTPQGDIDEKWKPPFLSDDEFGELILESSDGFILCMSDQGRIVYASDSITNLLGLLPTDYRNSTIYDLIHEKDRPEIYKILAHANLLFTDSGRSDVYKKFECTCNMLKGSHSSNQIPEYEPVNMNGNFSVKTDSLCRDSDKGNIIVALVRLQNNHLGAPIYDRGSEFVSRHNLEWNFILLDPRALPIIGYMPFEVLGTSGYDYYHHDDLGKISSCHEAYELDEQCTSNMDEDTQSGLSPMYVQDATMLNEVMVHPNMPDELSMLTMLMEDQGDNDAGNGIPPASNIVRDKLQEQLLEKHKELEASIERQEDELRNVQTQLLLARKMAKQQNSLILQSYQTQWGFQQNPSLLPVPPSYMPAAQSQTNLSVVHMKPSTQYIAAGGRHIAKIDVTDVEQHGDSMCREQISNNQMLRKVMTTTFANDNQLIQGQRETSSPQSEEQQMEIQSEALAIQNEQCPMLKHRGNTLMQNGRQQMDLNEQGDIAQNQGEITMNDDDTYGAPCTTSGRPRNDNGRLQFQLNRINIDNLLDSHECQGTYVSKITESCTGK</sequence>
<evidence type="ECO:0000259" key="11">
    <source>
        <dbReference type="PROSITE" id="PS50888"/>
    </source>
</evidence>
<dbReference type="Pfam" id="PF00989">
    <property type="entry name" value="PAS"/>
    <property type="match status" value="1"/>
</dbReference>
<dbReference type="CDD" id="cd19735">
    <property type="entry name" value="bHLH-PAS_dCLOCK"/>
    <property type="match status" value="1"/>
</dbReference>
<keyword evidence="1" id="KW-0677">Repeat</keyword>
<dbReference type="InterPro" id="IPR000014">
    <property type="entry name" value="PAS"/>
</dbReference>
<evidence type="ECO:0000256" key="1">
    <source>
        <dbReference type="ARBA" id="ARBA00022737"/>
    </source>
</evidence>
<dbReference type="SMART" id="SM00091">
    <property type="entry name" value="PAS"/>
    <property type="match status" value="2"/>
</dbReference>
<dbReference type="InterPro" id="IPR001067">
    <property type="entry name" value="Nuc_translocat"/>
</dbReference>
<dbReference type="InterPro" id="IPR013767">
    <property type="entry name" value="PAS_fold"/>
</dbReference>
<dbReference type="InterPro" id="IPR036638">
    <property type="entry name" value="HLH_DNA-bd_sf"/>
</dbReference>
<feature type="domain" description="PAS" evidence="10">
    <location>
        <begin position="135"/>
        <end position="201"/>
    </location>
</feature>
<dbReference type="RefSeq" id="XP_006813633.1">
    <property type="nucleotide sequence ID" value="XM_006813570.1"/>
</dbReference>
<dbReference type="Gene3D" id="4.10.280.10">
    <property type="entry name" value="Helix-loop-helix DNA-binding domain"/>
    <property type="match status" value="1"/>
</dbReference>
<dbReference type="PROSITE" id="PS50888">
    <property type="entry name" value="BHLH"/>
    <property type="match status" value="1"/>
</dbReference>
<dbReference type="InterPro" id="IPR035965">
    <property type="entry name" value="PAS-like_dom_sf"/>
</dbReference>
<keyword evidence="3" id="KW-0090">Biological rhythms</keyword>